<evidence type="ECO:0000256" key="6">
    <source>
        <dbReference type="RuleBase" id="RU363114"/>
    </source>
</evidence>
<dbReference type="PANTHER" id="PTHR21562:SF51">
    <property type="entry name" value="PECTIN ACETYLESTERASE 11"/>
    <property type="match status" value="1"/>
</dbReference>
<evidence type="ECO:0000256" key="2">
    <source>
        <dbReference type="ARBA" id="ARBA00004191"/>
    </source>
</evidence>
<dbReference type="Pfam" id="PF03283">
    <property type="entry name" value="PAE"/>
    <property type="match status" value="1"/>
</dbReference>
<dbReference type="GO" id="GO:0009505">
    <property type="term" value="C:plant-type cell wall"/>
    <property type="evidence" value="ECO:0007669"/>
    <property type="project" value="TreeGrafter"/>
</dbReference>
<feature type="chain" id="PRO_5029938692" description="Pectin acetylesterase" evidence="6">
    <location>
        <begin position="24"/>
        <end position="322"/>
    </location>
</feature>
<organism evidence="7 8">
    <name type="scientific">Tripterygium wilfordii</name>
    <name type="common">Thunder God vine</name>
    <dbReference type="NCBI Taxonomy" id="458696"/>
    <lineage>
        <taxon>Eukaryota</taxon>
        <taxon>Viridiplantae</taxon>
        <taxon>Streptophyta</taxon>
        <taxon>Embryophyta</taxon>
        <taxon>Tracheophyta</taxon>
        <taxon>Spermatophyta</taxon>
        <taxon>Magnoliopsida</taxon>
        <taxon>eudicotyledons</taxon>
        <taxon>Gunneridae</taxon>
        <taxon>Pentapetalae</taxon>
        <taxon>rosids</taxon>
        <taxon>fabids</taxon>
        <taxon>Celastrales</taxon>
        <taxon>Celastraceae</taxon>
        <taxon>Tripterygium</taxon>
    </lineage>
</organism>
<dbReference type="EMBL" id="JAAARO010000015">
    <property type="protein sequence ID" value="KAF5735242.1"/>
    <property type="molecule type" value="Genomic_DNA"/>
</dbReference>
<comment type="function">
    <text evidence="1 6">Hydrolyzes acetyl esters in homogalacturonan regions of pectin. In type I primary cell wall, galacturonic acid residues of pectin can be acetylated at the O-2 and O-3 positions. Decreasing the degree of acetylation of pectin gels in vitro alters their physical properties.</text>
</comment>
<dbReference type="PANTHER" id="PTHR21562">
    <property type="entry name" value="NOTUM-RELATED"/>
    <property type="match status" value="1"/>
</dbReference>
<name>A0A7J7CME0_TRIWF</name>
<dbReference type="InterPro" id="IPR004963">
    <property type="entry name" value="PAE/NOTUM"/>
</dbReference>
<gene>
    <name evidence="7" type="ORF">HS088_TW15G00743</name>
</gene>
<evidence type="ECO:0000256" key="3">
    <source>
        <dbReference type="ARBA" id="ARBA00005784"/>
    </source>
</evidence>
<dbReference type="AlphaFoldDB" id="A0A7J7CME0"/>
<evidence type="ECO:0000256" key="1">
    <source>
        <dbReference type="ARBA" id="ARBA00003534"/>
    </source>
</evidence>
<keyword evidence="6" id="KW-0732">Signal</keyword>
<comment type="subcellular location">
    <subcellularLocation>
        <location evidence="2 6">Secreted</location>
        <location evidence="2 6">Cell wall</location>
    </subcellularLocation>
</comment>
<comment type="similarity">
    <text evidence="3 6">Belongs to the pectinacetylesterase family.</text>
</comment>
<comment type="caution">
    <text evidence="7">The sequence shown here is derived from an EMBL/GenBank/DDBJ whole genome shotgun (WGS) entry which is preliminary data.</text>
</comment>
<keyword evidence="5 6" id="KW-0961">Cell wall biogenesis/degradation</keyword>
<dbReference type="InParanoid" id="A0A7J7CME0"/>
<evidence type="ECO:0000256" key="5">
    <source>
        <dbReference type="ARBA" id="ARBA00023316"/>
    </source>
</evidence>
<sequence>MAGSRLFSIFPVCFLVLLLKAQSIPITLVQSGVAKGAVCLDGSPPAYHFDKGFGAGINNWLVHIEGGAWCKDTATCLSRKNTERGSSSKMKKDMGFSGILSGKKNSNPDFYDWNRIKIRYCDGSSFTGDVEAVSPSTGLYLRGARVWRAIIDDLLAKGMNKAQMAILSGCSAGGLSAILHCDNFKDLLPATTKVKCISDAGFFLNAKDISGGQTIQNFFSQVAATHGSTKNLPASCTARTTPAELCFFPQYVAQTMRTPLFILNSAYDSWQLKNILAPSSADSGNKWSNCKLDLKKCSAPQLQTVQGYCLNFQSLSLSHSNA</sequence>
<keyword evidence="6" id="KW-0378">Hydrolase</keyword>
<dbReference type="EC" id="3.1.1.-" evidence="6"/>
<dbReference type="Proteomes" id="UP000593562">
    <property type="component" value="Unassembled WGS sequence"/>
</dbReference>
<keyword evidence="8" id="KW-1185">Reference proteome</keyword>
<evidence type="ECO:0000313" key="8">
    <source>
        <dbReference type="Proteomes" id="UP000593562"/>
    </source>
</evidence>
<proteinExistence type="inferred from homology"/>
<reference evidence="7 8" key="1">
    <citation type="journal article" date="2020" name="Nat. Commun.">
        <title>Genome of Tripterygium wilfordii and identification of cytochrome P450 involved in triptolide biosynthesis.</title>
        <authorList>
            <person name="Tu L."/>
            <person name="Su P."/>
            <person name="Zhang Z."/>
            <person name="Gao L."/>
            <person name="Wang J."/>
            <person name="Hu T."/>
            <person name="Zhou J."/>
            <person name="Zhang Y."/>
            <person name="Zhao Y."/>
            <person name="Liu Y."/>
            <person name="Song Y."/>
            <person name="Tong Y."/>
            <person name="Lu Y."/>
            <person name="Yang J."/>
            <person name="Xu C."/>
            <person name="Jia M."/>
            <person name="Peters R.J."/>
            <person name="Huang L."/>
            <person name="Gao W."/>
        </authorList>
    </citation>
    <scope>NUCLEOTIDE SEQUENCE [LARGE SCALE GENOMIC DNA]</scope>
    <source>
        <strain evidence="8">cv. XIE 37</strain>
        <tissue evidence="7">Leaf</tissue>
    </source>
</reference>
<dbReference type="GO" id="GO:0071555">
    <property type="term" value="P:cell wall organization"/>
    <property type="evidence" value="ECO:0007669"/>
    <property type="project" value="UniProtKB-KW"/>
</dbReference>
<accession>A0A7J7CME0</accession>
<evidence type="ECO:0000256" key="4">
    <source>
        <dbReference type="ARBA" id="ARBA00022512"/>
    </source>
</evidence>
<protein>
    <recommendedName>
        <fullName evidence="6">Pectin acetylesterase</fullName>
        <ecNumber evidence="6">3.1.1.-</ecNumber>
    </recommendedName>
</protein>
<feature type="signal peptide" evidence="6">
    <location>
        <begin position="1"/>
        <end position="23"/>
    </location>
</feature>
<dbReference type="GO" id="GO:0052793">
    <property type="term" value="F:pectin acetylesterase activity"/>
    <property type="evidence" value="ECO:0007669"/>
    <property type="project" value="TreeGrafter"/>
</dbReference>
<keyword evidence="6" id="KW-0964">Secreted</keyword>
<keyword evidence="4 6" id="KW-0134">Cell wall</keyword>
<evidence type="ECO:0000313" key="7">
    <source>
        <dbReference type="EMBL" id="KAF5735242.1"/>
    </source>
</evidence>